<reference evidence="1 2" key="1">
    <citation type="submission" date="2018-12" db="EMBL/GenBank/DDBJ databases">
        <authorList>
            <person name="Feng G."/>
            <person name="Zhu H."/>
        </authorList>
    </citation>
    <scope>NUCLEOTIDE SEQUENCE [LARGE SCALE GENOMIC DNA]</scope>
    <source>
        <strain evidence="1 2">KCTC 12533</strain>
    </source>
</reference>
<dbReference type="Proteomes" id="UP000273500">
    <property type="component" value="Unassembled WGS sequence"/>
</dbReference>
<name>A0A3R9PXJ4_9BACT</name>
<dbReference type="RefSeq" id="WP_125420024.1">
    <property type="nucleotide sequence ID" value="NZ_RWIT01000005.1"/>
</dbReference>
<protein>
    <submittedName>
        <fullName evidence="1">Uncharacterized protein</fullName>
    </submittedName>
</protein>
<accession>A0A3R9PXJ4</accession>
<proteinExistence type="predicted"/>
<dbReference type="EMBL" id="RWIT01000005">
    <property type="protein sequence ID" value="RSK48368.1"/>
    <property type="molecule type" value="Genomic_DNA"/>
</dbReference>
<evidence type="ECO:0000313" key="2">
    <source>
        <dbReference type="Proteomes" id="UP000273500"/>
    </source>
</evidence>
<sequence length="183" mass="21088">MAEWPDLVQLEFRGAQLLFSNPTIEKAPSTMVALQFRNPTSVSFLSDKNMPVEEVNLWPQKLQRDETDGFTCSYGFFTFIDDVLIQEIVRELSTVQTVFGEKPFSPDFNKSPVRMCFRAGGVGMLIGAESLRILSHEGEVLLSEVEEKNRQWWSYWKQYWQVKDTADAYPVDYACEVTIPLQE</sequence>
<organism evidence="1 2">
    <name type="scientific">Hymenobacter rigui</name>
    <dbReference type="NCBI Taxonomy" id="334424"/>
    <lineage>
        <taxon>Bacteria</taxon>
        <taxon>Pseudomonadati</taxon>
        <taxon>Bacteroidota</taxon>
        <taxon>Cytophagia</taxon>
        <taxon>Cytophagales</taxon>
        <taxon>Hymenobacteraceae</taxon>
        <taxon>Hymenobacter</taxon>
    </lineage>
</organism>
<keyword evidence="2" id="KW-1185">Reference proteome</keyword>
<dbReference type="AlphaFoldDB" id="A0A3R9PXJ4"/>
<dbReference type="OrthoDB" id="981806at2"/>
<evidence type="ECO:0000313" key="1">
    <source>
        <dbReference type="EMBL" id="RSK48368.1"/>
    </source>
</evidence>
<gene>
    <name evidence="1" type="ORF">EI291_11645</name>
</gene>
<comment type="caution">
    <text evidence="1">The sequence shown here is derived from an EMBL/GenBank/DDBJ whole genome shotgun (WGS) entry which is preliminary data.</text>
</comment>